<evidence type="ECO:0000256" key="1">
    <source>
        <dbReference type="SAM" id="MobiDB-lite"/>
    </source>
</evidence>
<dbReference type="Proteomes" id="UP000054477">
    <property type="component" value="Unassembled WGS sequence"/>
</dbReference>
<dbReference type="OrthoDB" id="2261329at2759"/>
<dbReference type="AlphaFoldDB" id="A0A0C9YPM9"/>
<reference evidence="3" key="2">
    <citation type="submission" date="2015-01" db="EMBL/GenBank/DDBJ databases">
        <title>Evolutionary Origins and Diversification of the Mycorrhizal Mutualists.</title>
        <authorList>
            <consortium name="DOE Joint Genome Institute"/>
            <consortium name="Mycorrhizal Genomics Consortium"/>
            <person name="Kohler A."/>
            <person name="Kuo A."/>
            <person name="Nagy L.G."/>
            <person name="Floudas D."/>
            <person name="Copeland A."/>
            <person name="Barry K.W."/>
            <person name="Cichocki N."/>
            <person name="Veneault-Fourrey C."/>
            <person name="LaButti K."/>
            <person name="Lindquist E.A."/>
            <person name="Lipzen A."/>
            <person name="Lundell T."/>
            <person name="Morin E."/>
            <person name="Murat C."/>
            <person name="Riley R."/>
            <person name="Ohm R."/>
            <person name="Sun H."/>
            <person name="Tunlid A."/>
            <person name="Henrissat B."/>
            <person name="Grigoriev I.V."/>
            <person name="Hibbett D.S."/>
            <person name="Martin F."/>
        </authorList>
    </citation>
    <scope>NUCLEOTIDE SEQUENCE [LARGE SCALE GENOMIC DNA]</scope>
    <source>
        <strain evidence="3">LaAM-08-1</strain>
    </source>
</reference>
<keyword evidence="3" id="KW-1185">Reference proteome</keyword>
<feature type="region of interest" description="Disordered" evidence="1">
    <location>
        <begin position="1"/>
        <end position="92"/>
    </location>
</feature>
<feature type="region of interest" description="Disordered" evidence="1">
    <location>
        <begin position="420"/>
        <end position="462"/>
    </location>
</feature>
<accession>A0A0C9YPM9</accession>
<evidence type="ECO:0000313" key="3">
    <source>
        <dbReference type="Proteomes" id="UP000054477"/>
    </source>
</evidence>
<sequence>MLGPRIMGASGNPVPYTQPLHRSSVSYNASTSLQRQKSTKQLISRYESMSVSPGKEPTPRRPMHRHENGGSLETPKKVAANQAGQKDKSPIRQSFRNLLSVIKKTTTGLSKRRSDDRLYLLKCGQTYDDPPDIPAKDIPRVDELEPLQNLRDKKISGPLLYLSHSHIRSDSSGLAWVSCTANVQGNKILVSWFTPLGDPCIHEITLSRCSDIRSLSLRYLDPEEASLLPSTGGEELKVFEILFEGRAREKFAVTSIKDRANWISAIWDAILPSQEPKDVPTESRPSKLLTAHHIQVSEQVESPIPTPLPILSPLLSPSYSEGSAPPAPLKPSLPALTIPGKLGNPFPKLPSPTGFTPISPSVYSPVSRPVSSASYRSTSPSVANLGQLSVVKQRLAQIERNHPQSPQHRIHGSMVSQGFQLKGSNALPPKGDIQQSFQWPASETSPQRNSSSAADFDGWEDSMNDHKVANDLTDIKSILGGETSYPTIQQLVVGLDHRIQGTGESLNYIQDTLQGLAERLPVRPEKESTQISAQLRAISTQLTADIPVVLGKLTDLQERQRANQGDALKSVGTIDADYAPLHMKLEELVRLCSTKVESNRPLKDNDGSGQELAKIISLIEEDNQNRLQQTQQQADSVRYLNELNTARKFSWLESFVDHGTSQIQGLATNVEQLCMDLGCTAQPPGALRPNLLNDIRQLAHGMQTRDQNLAELHASVNGLLEVISAETRQGSGTQAIAGMLERQRLDHEHLLRTFTNEISSEIKGERLRFVEAMKEATAINIQTHVEQFKQELNKEVIGMTEEVRRLHQDKRTVENQIADLFAFYSKQKQATKPLAAADINQPVSQQMFQNCRSTLRPPRQRPLPHPRRT</sequence>
<organism evidence="2 3">
    <name type="scientific">Laccaria amethystina LaAM-08-1</name>
    <dbReference type="NCBI Taxonomy" id="1095629"/>
    <lineage>
        <taxon>Eukaryota</taxon>
        <taxon>Fungi</taxon>
        <taxon>Dikarya</taxon>
        <taxon>Basidiomycota</taxon>
        <taxon>Agaricomycotina</taxon>
        <taxon>Agaricomycetes</taxon>
        <taxon>Agaricomycetidae</taxon>
        <taxon>Agaricales</taxon>
        <taxon>Agaricineae</taxon>
        <taxon>Hydnangiaceae</taxon>
        <taxon>Laccaria</taxon>
    </lineage>
</organism>
<reference evidence="2 3" key="1">
    <citation type="submission" date="2014-04" db="EMBL/GenBank/DDBJ databases">
        <authorList>
            <consortium name="DOE Joint Genome Institute"/>
            <person name="Kuo A."/>
            <person name="Kohler A."/>
            <person name="Nagy L.G."/>
            <person name="Floudas D."/>
            <person name="Copeland A."/>
            <person name="Barry K.W."/>
            <person name="Cichocki N."/>
            <person name="Veneault-Fourrey C."/>
            <person name="LaButti K."/>
            <person name="Lindquist E.A."/>
            <person name="Lipzen A."/>
            <person name="Lundell T."/>
            <person name="Morin E."/>
            <person name="Murat C."/>
            <person name="Sun H."/>
            <person name="Tunlid A."/>
            <person name="Henrissat B."/>
            <person name="Grigoriev I.V."/>
            <person name="Hibbett D.S."/>
            <person name="Martin F."/>
            <person name="Nordberg H.P."/>
            <person name="Cantor M.N."/>
            <person name="Hua S.X."/>
        </authorList>
    </citation>
    <scope>NUCLEOTIDE SEQUENCE [LARGE SCALE GENOMIC DNA]</scope>
    <source>
        <strain evidence="2 3">LaAM-08-1</strain>
    </source>
</reference>
<name>A0A0C9YPM9_9AGAR</name>
<evidence type="ECO:0000313" key="2">
    <source>
        <dbReference type="EMBL" id="KIK09978.1"/>
    </source>
</evidence>
<feature type="compositionally biased region" description="Polar residues" evidence="1">
    <location>
        <begin position="20"/>
        <end position="51"/>
    </location>
</feature>
<dbReference type="EMBL" id="KN838537">
    <property type="protein sequence ID" value="KIK09978.1"/>
    <property type="molecule type" value="Genomic_DNA"/>
</dbReference>
<proteinExistence type="predicted"/>
<dbReference type="STRING" id="1095629.A0A0C9YPM9"/>
<feature type="compositionally biased region" description="Polar residues" evidence="1">
    <location>
        <begin position="433"/>
        <end position="453"/>
    </location>
</feature>
<gene>
    <name evidence="2" type="ORF">K443DRAFT_637090</name>
</gene>
<dbReference type="HOGENOM" id="CLU_011049_0_0_1"/>
<protein>
    <submittedName>
        <fullName evidence="2">Unplaced genomic scaffold K443scaffold_2, whole genome shotgun sequence</fullName>
    </submittedName>
</protein>